<keyword evidence="8" id="KW-1185">Reference proteome</keyword>
<evidence type="ECO:0000313" key="8">
    <source>
        <dbReference type="Proteomes" id="UP000717624"/>
    </source>
</evidence>
<dbReference type="EMBL" id="JAFBEB010000001">
    <property type="protein sequence ID" value="MBM7589063.1"/>
    <property type="molecule type" value="Genomic_DNA"/>
</dbReference>
<proteinExistence type="predicted"/>
<sequence length="211" mass="22878">MFVTGFLLSLSLCLDLGIVNVAMVKTGIERGFLPSLSLGFGSCFGDLAYALLSMVGMTLLLEYTVVRWILWIGGTLFLLKLTYDMLKEAFRGKQLSMSGDPLQKKPNLLGLFGKGVALAMASPSAILWFATVGGSLIAAQTAHAQTGYLQFLAGFFTAGLLWSLVIAFLSSRGRKLMGGKLLRSFSITSALIFLYFAAHVFWNGYTEFVAL</sequence>
<keyword evidence="5 6" id="KW-0472">Membrane</keyword>
<feature type="transmembrane region" description="Helical" evidence="6">
    <location>
        <begin position="148"/>
        <end position="169"/>
    </location>
</feature>
<evidence type="ECO:0000256" key="4">
    <source>
        <dbReference type="ARBA" id="ARBA00022989"/>
    </source>
</evidence>
<evidence type="ECO:0000256" key="5">
    <source>
        <dbReference type="ARBA" id="ARBA00023136"/>
    </source>
</evidence>
<feature type="transmembrane region" description="Helical" evidence="6">
    <location>
        <begin position="107"/>
        <end position="128"/>
    </location>
</feature>
<keyword evidence="3 6" id="KW-0812">Transmembrane</keyword>
<comment type="caution">
    <text evidence="7">The sequence shown here is derived from an EMBL/GenBank/DDBJ whole genome shotgun (WGS) entry which is preliminary data.</text>
</comment>
<evidence type="ECO:0000256" key="2">
    <source>
        <dbReference type="ARBA" id="ARBA00022475"/>
    </source>
</evidence>
<dbReference type="GO" id="GO:0015171">
    <property type="term" value="F:amino acid transmembrane transporter activity"/>
    <property type="evidence" value="ECO:0007669"/>
    <property type="project" value="TreeGrafter"/>
</dbReference>
<feature type="transmembrane region" description="Helical" evidence="6">
    <location>
        <begin position="68"/>
        <end position="86"/>
    </location>
</feature>
<organism evidence="7 8">
    <name type="scientific">Brevibacillus fulvus</name>
    <dbReference type="NCBI Taxonomy" id="1125967"/>
    <lineage>
        <taxon>Bacteria</taxon>
        <taxon>Bacillati</taxon>
        <taxon>Bacillota</taxon>
        <taxon>Bacilli</taxon>
        <taxon>Bacillales</taxon>
        <taxon>Paenibacillaceae</taxon>
        <taxon>Brevibacillus</taxon>
    </lineage>
</organism>
<evidence type="ECO:0000256" key="6">
    <source>
        <dbReference type="SAM" id="Phobius"/>
    </source>
</evidence>
<feature type="transmembrane region" description="Helical" evidence="6">
    <location>
        <begin position="181"/>
        <end position="202"/>
    </location>
</feature>
<comment type="subcellular location">
    <subcellularLocation>
        <location evidence="1">Cell membrane</location>
        <topology evidence="1">Multi-pass membrane protein</topology>
    </subcellularLocation>
</comment>
<dbReference type="GO" id="GO:0005886">
    <property type="term" value="C:plasma membrane"/>
    <property type="evidence" value="ECO:0007669"/>
    <property type="project" value="UniProtKB-SubCell"/>
</dbReference>
<evidence type="ECO:0000256" key="1">
    <source>
        <dbReference type="ARBA" id="ARBA00004651"/>
    </source>
</evidence>
<feature type="transmembrane region" description="Helical" evidence="6">
    <location>
        <begin position="36"/>
        <end position="56"/>
    </location>
</feature>
<feature type="transmembrane region" description="Helical" evidence="6">
    <location>
        <begin position="6"/>
        <end position="24"/>
    </location>
</feature>
<dbReference type="RefSeq" id="WP_338028511.1">
    <property type="nucleotide sequence ID" value="NZ_BAABIN010000009.1"/>
</dbReference>
<dbReference type="PANTHER" id="PTHR30086">
    <property type="entry name" value="ARGININE EXPORTER PROTEIN ARGO"/>
    <property type="match status" value="1"/>
</dbReference>
<evidence type="ECO:0000313" key="7">
    <source>
        <dbReference type="EMBL" id="MBM7589063.1"/>
    </source>
</evidence>
<reference evidence="7" key="1">
    <citation type="submission" date="2021-01" db="EMBL/GenBank/DDBJ databases">
        <title>Genomic Encyclopedia of Type Strains, Phase IV (KMG-IV): sequencing the most valuable type-strain genomes for metagenomic binning, comparative biology and taxonomic classification.</title>
        <authorList>
            <person name="Goeker M."/>
        </authorList>
    </citation>
    <scope>NUCLEOTIDE SEQUENCE</scope>
    <source>
        <strain evidence="7">DSM 25523</strain>
    </source>
</reference>
<dbReference type="PANTHER" id="PTHR30086:SF20">
    <property type="entry name" value="ARGININE EXPORTER PROTEIN ARGO-RELATED"/>
    <property type="match status" value="1"/>
</dbReference>
<dbReference type="Proteomes" id="UP000717624">
    <property type="component" value="Unassembled WGS sequence"/>
</dbReference>
<name>A0A938XWQ0_9BACL</name>
<dbReference type="Pfam" id="PF01810">
    <property type="entry name" value="LysE"/>
    <property type="match status" value="1"/>
</dbReference>
<keyword evidence="2" id="KW-1003">Cell membrane</keyword>
<keyword evidence="4 6" id="KW-1133">Transmembrane helix</keyword>
<evidence type="ECO:0000256" key="3">
    <source>
        <dbReference type="ARBA" id="ARBA00022692"/>
    </source>
</evidence>
<accession>A0A938XWQ0</accession>
<gene>
    <name evidence="7" type="ORF">JOD01_000649</name>
</gene>
<protein>
    <submittedName>
        <fullName evidence="7">L-lysine exporter family protein LysE/ArgO</fullName>
    </submittedName>
</protein>
<dbReference type="AlphaFoldDB" id="A0A938XWQ0"/>
<dbReference type="InterPro" id="IPR001123">
    <property type="entry name" value="LeuE-type"/>
</dbReference>